<feature type="transmembrane region" description="Helical" evidence="2">
    <location>
        <begin position="494"/>
        <end position="512"/>
    </location>
</feature>
<feature type="transmembrane region" description="Helical" evidence="2">
    <location>
        <begin position="186"/>
        <end position="205"/>
    </location>
</feature>
<feature type="transmembrane region" description="Helical" evidence="2">
    <location>
        <begin position="600"/>
        <end position="619"/>
    </location>
</feature>
<reference evidence="3 4" key="1">
    <citation type="submission" date="2022-04" db="EMBL/GenBank/DDBJ databases">
        <title>Positive selection, recombination, and allopatry shape intraspecific diversity of widespread and dominant cyanobacteria.</title>
        <authorList>
            <person name="Wei J."/>
            <person name="Shu W."/>
            <person name="Hu C."/>
        </authorList>
    </citation>
    <scope>NUCLEOTIDE SEQUENCE [LARGE SCALE GENOMIC DNA]</scope>
    <source>
        <strain evidence="3 4">GB2-A4</strain>
    </source>
</reference>
<evidence type="ECO:0000313" key="4">
    <source>
        <dbReference type="Proteomes" id="UP001464891"/>
    </source>
</evidence>
<feature type="transmembrane region" description="Helical" evidence="2">
    <location>
        <begin position="129"/>
        <end position="152"/>
    </location>
</feature>
<feature type="transmembrane region" description="Helical" evidence="2">
    <location>
        <begin position="1213"/>
        <end position="1231"/>
    </location>
</feature>
<name>A0ABV0JAE0_9CYAN</name>
<evidence type="ECO:0000256" key="2">
    <source>
        <dbReference type="SAM" id="Phobius"/>
    </source>
</evidence>
<feature type="transmembrane region" description="Helical" evidence="2">
    <location>
        <begin position="1037"/>
        <end position="1057"/>
    </location>
</feature>
<dbReference type="EMBL" id="JAMPKM010000010">
    <property type="protein sequence ID" value="MEP0818740.1"/>
    <property type="molecule type" value="Genomic_DNA"/>
</dbReference>
<feature type="transmembrane region" description="Helical" evidence="2">
    <location>
        <begin position="349"/>
        <end position="367"/>
    </location>
</feature>
<keyword evidence="2" id="KW-0812">Transmembrane</keyword>
<feature type="transmembrane region" description="Helical" evidence="2">
    <location>
        <begin position="217"/>
        <end position="236"/>
    </location>
</feature>
<feature type="transmembrane region" description="Helical" evidence="2">
    <location>
        <begin position="921"/>
        <end position="942"/>
    </location>
</feature>
<feature type="transmembrane region" description="Helical" evidence="2">
    <location>
        <begin position="547"/>
        <end position="565"/>
    </location>
</feature>
<organism evidence="3 4">
    <name type="scientific">Trichocoleus desertorum GB2-A4</name>
    <dbReference type="NCBI Taxonomy" id="2933944"/>
    <lineage>
        <taxon>Bacteria</taxon>
        <taxon>Bacillati</taxon>
        <taxon>Cyanobacteriota</taxon>
        <taxon>Cyanophyceae</taxon>
        <taxon>Leptolyngbyales</taxon>
        <taxon>Trichocoleusaceae</taxon>
        <taxon>Trichocoleus</taxon>
    </lineage>
</organism>
<keyword evidence="2" id="KW-1133">Transmembrane helix</keyword>
<feature type="transmembrane region" description="Helical" evidence="2">
    <location>
        <begin position="721"/>
        <end position="741"/>
    </location>
</feature>
<protein>
    <recommendedName>
        <fullName evidence="5">DUF2157 domain-containing protein</fullName>
    </recommendedName>
</protein>
<feature type="transmembrane region" description="Helical" evidence="2">
    <location>
        <begin position="843"/>
        <end position="861"/>
    </location>
</feature>
<feature type="transmembrane region" description="Helical" evidence="2">
    <location>
        <begin position="761"/>
        <end position="782"/>
    </location>
</feature>
<evidence type="ECO:0008006" key="5">
    <source>
        <dbReference type="Google" id="ProtNLM"/>
    </source>
</evidence>
<dbReference type="Proteomes" id="UP001464891">
    <property type="component" value="Unassembled WGS sequence"/>
</dbReference>
<feature type="transmembrane region" description="Helical" evidence="2">
    <location>
        <begin position="462"/>
        <end position="482"/>
    </location>
</feature>
<feature type="transmembrane region" description="Helical" evidence="2">
    <location>
        <begin position="789"/>
        <end position="808"/>
    </location>
</feature>
<feature type="transmembrane region" description="Helical" evidence="2">
    <location>
        <begin position="322"/>
        <end position="343"/>
    </location>
</feature>
<feature type="region of interest" description="Disordered" evidence="1">
    <location>
        <begin position="79"/>
        <end position="106"/>
    </location>
</feature>
<keyword evidence="2" id="KW-0472">Membrane</keyword>
<feature type="transmembrane region" description="Helical" evidence="2">
    <location>
        <begin position="571"/>
        <end position="588"/>
    </location>
</feature>
<feature type="transmembrane region" description="Helical" evidence="2">
    <location>
        <begin position="374"/>
        <end position="390"/>
    </location>
</feature>
<dbReference type="RefSeq" id="WP_190433238.1">
    <property type="nucleotide sequence ID" value="NZ_JAMPKM010000010.1"/>
</dbReference>
<proteinExistence type="predicted"/>
<accession>A0ABV0JAE0</accession>
<sequence>MASGSDRLIRIELSVQANSALLEGLEVWQDLGLLSEEQVKQIGDRYLTCALPEPIPVTDASVRDAEPDSDFLIEPVERSSRRPRIRTGARSSPVRSDSAASSTSVGGTTIRQSNFLAERLQSLMAEISVIWLLFLGVFMVVVSSGVLAASQWRNFPPTGQYCILFAYTLAFWVAGLWATKQPNLQLTARMLQTATLLIIPVNFWMMDGFKLWQQPGGGAIAVIAAFGLTALLLQLLGFRRNSVHPVATSRWLLLDAVALSWLHWGWGWSGFPLIATYLGTLGTAFVLLQQDQASAAITAQTSSEARSPDLETVSSSMTGQTWLAPSIIAVAASALLLIARAVLVAQVPIHRLGLAVGICGWLLCWLARQNPGRVLWTQAGAALLLLGWLVTVSVQPPWQAIAISGLALWLLSDRLRRLPQAALLTAAFLVGLQGYWLLWWLIPVEGRQAFLSWNEQIAGSSFTAASLVGIGFFPYLALTLVAAQYWRQRQQPQLADWSEALALGLGIALTLFSLTNPLLRSLNLAFSTLTLAVVVRQRPQASSGLIYLTHVTGLTAIASVIDLGFPNLSTQLWAGVLLAGALLEWSFTLVPRWPVWKRSAWYFGLLLAAISYTLFGSLWLSESSAVGRFWLLAPAAMTGLATRRQWAHIRQASWLSTFALVVVQPLTLGFATPRLIGLGVATSLMLVNTYRLQHLGAAILTVGFSLGLAIAVIWQGFSTQLTLPSALNLVAIATLILWLVHDIGRRQTQTLAKIYAQASNGWAIALSITNLLILTGYDLALYGRFGDRSVGYTVAIALTTLAIGYRIWQQASNVGFYGLAWGIELLVVRLLWSPDVSLVPTLLERLAIANLALGLIAQLASDWWVRRTQQPYLISWHVIPVVYAALALMGAHTTFTATTGLYSFGAALIGIGVGRQQPRLALTYLSLVGVSIAAYELLIYQLMQATGGNAGDGILLLGALAAVIAIGERLLSRWLVPYLRLDAPRIHAIAHLHWIISSGLMLLALFNSLSSTGELLWVGITAVLAVYALREGRNSESWTYTGIVASLLAIGYLLSLWLSDATLIAWGAAIASAIAYGMYVLPWQRGGWALEPWQQSAILLPGVIAVANAGGVNLQSLLIVAAFYAWVAKTRNQARLSYLSILLADWAILRFFSDRALEEPLWYAAVLGGSLLYVAQVDPALRSPTEREKRHWLRSLAVGLICLTAIYQSETSLAIALGTLGFSIGLILAGLTLQVRAFLYVGTASFMIQVLRQVWLLIDNYSLLLWALLIVLGLALIWIAATFEARRSQVSALLQHWVTALNEWQ</sequence>
<feature type="transmembrane region" description="Helical" evidence="2">
    <location>
        <begin position="1191"/>
        <end position="1207"/>
    </location>
</feature>
<feature type="compositionally biased region" description="Low complexity" evidence="1">
    <location>
        <begin position="90"/>
        <end position="106"/>
    </location>
</feature>
<keyword evidence="4" id="KW-1185">Reference proteome</keyword>
<feature type="transmembrane region" description="Helical" evidence="2">
    <location>
        <begin position="954"/>
        <end position="976"/>
    </location>
</feature>
<gene>
    <name evidence="3" type="ORF">NC998_16695</name>
</gene>
<feature type="transmembrane region" description="Helical" evidence="2">
    <location>
        <begin position="692"/>
        <end position="714"/>
    </location>
</feature>
<feature type="transmembrane region" description="Helical" evidence="2">
    <location>
        <begin position="1102"/>
        <end position="1127"/>
    </location>
</feature>
<evidence type="ECO:0000313" key="3">
    <source>
        <dbReference type="EMBL" id="MEP0818740.1"/>
    </source>
</evidence>
<feature type="transmembrane region" description="Helical" evidence="2">
    <location>
        <begin position="881"/>
        <end position="909"/>
    </location>
</feature>
<feature type="transmembrane region" description="Helical" evidence="2">
    <location>
        <begin position="814"/>
        <end position="831"/>
    </location>
</feature>
<feature type="transmembrane region" description="Helical" evidence="2">
    <location>
        <begin position="1264"/>
        <end position="1283"/>
    </location>
</feature>
<feature type="transmembrane region" description="Helical" evidence="2">
    <location>
        <begin position="988"/>
        <end position="1009"/>
    </location>
</feature>
<feature type="transmembrane region" description="Helical" evidence="2">
    <location>
        <begin position="421"/>
        <end position="442"/>
    </location>
</feature>
<comment type="caution">
    <text evidence="3">The sequence shown here is derived from an EMBL/GenBank/DDBJ whole genome shotgun (WGS) entry which is preliminary data.</text>
</comment>
<feature type="transmembrane region" description="Helical" evidence="2">
    <location>
        <begin position="158"/>
        <end position="179"/>
    </location>
</feature>
<feature type="transmembrane region" description="Helical" evidence="2">
    <location>
        <begin position="1063"/>
        <end position="1081"/>
    </location>
</feature>
<evidence type="ECO:0000256" key="1">
    <source>
        <dbReference type="SAM" id="MobiDB-lite"/>
    </source>
</evidence>
<feature type="transmembrane region" description="Helical" evidence="2">
    <location>
        <begin position="270"/>
        <end position="288"/>
    </location>
</feature>